<dbReference type="SUPFAM" id="SSF57667">
    <property type="entry name" value="beta-beta-alpha zinc fingers"/>
    <property type="match status" value="1"/>
</dbReference>
<evidence type="ECO:0000256" key="2">
    <source>
        <dbReference type="ARBA" id="ARBA00022723"/>
    </source>
</evidence>
<protein>
    <recommendedName>
        <fullName evidence="9">C2H2-type domain-containing protein</fullName>
    </recommendedName>
</protein>
<feature type="compositionally biased region" description="Basic and acidic residues" evidence="8">
    <location>
        <begin position="263"/>
        <end position="272"/>
    </location>
</feature>
<reference evidence="10 11" key="1">
    <citation type="submission" date="2024-08" db="EMBL/GenBank/DDBJ databases">
        <authorList>
            <person name="Cucini C."/>
            <person name="Frati F."/>
        </authorList>
    </citation>
    <scope>NUCLEOTIDE SEQUENCE [LARGE SCALE GENOMIC DNA]</scope>
</reference>
<evidence type="ECO:0000313" key="10">
    <source>
        <dbReference type="EMBL" id="CAL8141349.1"/>
    </source>
</evidence>
<feature type="region of interest" description="Disordered" evidence="8">
    <location>
        <begin position="224"/>
        <end position="318"/>
    </location>
</feature>
<feature type="compositionally biased region" description="Low complexity" evidence="8">
    <location>
        <begin position="610"/>
        <end position="625"/>
    </location>
</feature>
<proteinExistence type="predicted"/>
<dbReference type="SMART" id="SM00355">
    <property type="entry name" value="ZnF_C2H2"/>
    <property type="match status" value="2"/>
</dbReference>
<name>A0ABP1S1D7_9HEXA</name>
<feature type="domain" description="C2H2-type" evidence="9">
    <location>
        <begin position="454"/>
        <end position="482"/>
    </location>
</feature>
<dbReference type="PANTHER" id="PTHR10032">
    <property type="entry name" value="ZINC FINGER PROTEIN WITH KRAB AND SCAN DOMAINS"/>
    <property type="match status" value="1"/>
</dbReference>
<evidence type="ECO:0000256" key="7">
    <source>
        <dbReference type="PROSITE-ProRule" id="PRU00042"/>
    </source>
</evidence>
<comment type="subcellular location">
    <subcellularLocation>
        <location evidence="1">Nucleus</location>
    </subcellularLocation>
</comment>
<keyword evidence="11" id="KW-1185">Reference proteome</keyword>
<dbReference type="InterPro" id="IPR027756">
    <property type="entry name" value="Ovo-like"/>
</dbReference>
<keyword evidence="5" id="KW-0862">Zinc</keyword>
<keyword evidence="4 7" id="KW-0863">Zinc-finger</keyword>
<evidence type="ECO:0000313" key="11">
    <source>
        <dbReference type="Proteomes" id="UP001642540"/>
    </source>
</evidence>
<feature type="compositionally biased region" description="Polar residues" evidence="8">
    <location>
        <begin position="239"/>
        <end position="260"/>
    </location>
</feature>
<feature type="region of interest" description="Disordered" evidence="8">
    <location>
        <begin position="342"/>
        <end position="367"/>
    </location>
</feature>
<dbReference type="Pfam" id="PF00096">
    <property type="entry name" value="zf-C2H2"/>
    <property type="match status" value="2"/>
</dbReference>
<feature type="region of interest" description="Disordered" evidence="8">
    <location>
        <begin position="605"/>
        <end position="688"/>
    </location>
</feature>
<feature type="compositionally biased region" description="Polar residues" evidence="8">
    <location>
        <begin position="629"/>
        <end position="638"/>
    </location>
</feature>
<dbReference type="Gene3D" id="3.30.160.60">
    <property type="entry name" value="Classic Zinc Finger"/>
    <property type="match status" value="2"/>
</dbReference>
<dbReference type="Proteomes" id="UP001642540">
    <property type="component" value="Unassembled WGS sequence"/>
</dbReference>
<dbReference type="PROSITE" id="PS00028">
    <property type="entry name" value="ZINC_FINGER_C2H2_1"/>
    <property type="match status" value="1"/>
</dbReference>
<keyword evidence="6" id="KW-0539">Nucleus</keyword>
<keyword evidence="2" id="KW-0479">Metal-binding</keyword>
<evidence type="ECO:0000256" key="3">
    <source>
        <dbReference type="ARBA" id="ARBA00022737"/>
    </source>
</evidence>
<feature type="compositionally biased region" description="Low complexity" evidence="8">
    <location>
        <begin position="274"/>
        <end position="286"/>
    </location>
</feature>
<evidence type="ECO:0000256" key="5">
    <source>
        <dbReference type="ARBA" id="ARBA00022833"/>
    </source>
</evidence>
<evidence type="ECO:0000256" key="6">
    <source>
        <dbReference type="ARBA" id="ARBA00023242"/>
    </source>
</evidence>
<keyword evidence="3" id="KW-0677">Repeat</keyword>
<gene>
    <name evidence="10" type="ORF">ODALV1_LOCUS28676</name>
</gene>
<sequence>MEVLIEKKMIDLVDEPVMQLDHNGKPKVPSPPTELEPSEEFPILYGLLTAPKSFKPKNSEELQLLPHELSCGNGLVASRLQLLVQSRPVADSDVISMEEADSQNLDYCREGSGASSRSSSCSPQCVDSSSNLSTADENDSPIFLNYLSERRSRNSRSGNRGDMSDDESSMVSSPGGSSAGGDECLDDNIPTSTTSGFRRKASRLETAIGNIVRRRRVQKRVIPNQSNNSSMISVPISMAPSSPTVSTTCVDPTPQPTLSHSRGRSEILERILRSSTTNTVNNPPSTQQLQPSGRDNVPRNDGRRNNDNNNNNESGYEPYAKLRDLLTMSEDQLVKRRRIEYGLPNGNSKNGVGAHDTGRGRECSPPRNNILASLLQKGRQFEPPRGGRYPMESNAVLRSTPGIVSININLGDNNDSNSNVHDERPYKCSLCDLRFKKLPLLNRHVKTHSHIKRYVCRFCSHAFKRSDNLLAHMRTSCKGIKEADAQFAGGVRPTGGNPVQIVPSLLSPSSSSSRNDQDLVSRSQLEEALLSLRGQNEILCSNQNSNSLVSTTTASPPPRVVRRQIIQPGPDFQSRHSKLLEILSGSPVVPNSNLEDEMPLPLSLKVQQCSPSPSSLSPSSSQSLRSHQHNFYYNNLVKQNELPDEDSQTEEEEEDANDREQPLDLGSPRSLPPTEPAVPSVRSRDHPEIVSILSRQPKNVVMMAPDLRKFVGIDSL</sequence>
<feature type="compositionally biased region" description="Basic and acidic residues" evidence="8">
    <location>
        <begin position="296"/>
        <end position="306"/>
    </location>
</feature>
<feature type="region of interest" description="Disordered" evidence="8">
    <location>
        <begin position="107"/>
        <end position="201"/>
    </location>
</feature>
<feature type="compositionally biased region" description="Low complexity" evidence="8">
    <location>
        <begin position="112"/>
        <end position="130"/>
    </location>
</feature>
<dbReference type="EMBL" id="CAXLJM020000146">
    <property type="protein sequence ID" value="CAL8141349.1"/>
    <property type="molecule type" value="Genomic_DNA"/>
</dbReference>
<dbReference type="InterPro" id="IPR036236">
    <property type="entry name" value="Znf_C2H2_sf"/>
</dbReference>
<evidence type="ECO:0000256" key="1">
    <source>
        <dbReference type="ARBA" id="ARBA00004123"/>
    </source>
</evidence>
<feature type="domain" description="C2H2-type" evidence="9">
    <location>
        <begin position="426"/>
        <end position="453"/>
    </location>
</feature>
<organism evidence="10 11">
    <name type="scientific">Orchesella dallaii</name>
    <dbReference type="NCBI Taxonomy" id="48710"/>
    <lineage>
        <taxon>Eukaryota</taxon>
        <taxon>Metazoa</taxon>
        <taxon>Ecdysozoa</taxon>
        <taxon>Arthropoda</taxon>
        <taxon>Hexapoda</taxon>
        <taxon>Collembola</taxon>
        <taxon>Entomobryomorpha</taxon>
        <taxon>Entomobryoidea</taxon>
        <taxon>Orchesellidae</taxon>
        <taxon>Orchesellinae</taxon>
        <taxon>Orchesella</taxon>
    </lineage>
</organism>
<feature type="compositionally biased region" description="Acidic residues" evidence="8">
    <location>
        <begin position="642"/>
        <end position="657"/>
    </location>
</feature>
<accession>A0ABP1S1D7</accession>
<evidence type="ECO:0000256" key="4">
    <source>
        <dbReference type="ARBA" id="ARBA00022771"/>
    </source>
</evidence>
<dbReference type="PANTHER" id="PTHR10032:SF271">
    <property type="entry name" value="RH12261P-RELATED"/>
    <property type="match status" value="1"/>
</dbReference>
<comment type="caution">
    <text evidence="10">The sequence shown here is derived from an EMBL/GenBank/DDBJ whole genome shotgun (WGS) entry which is preliminary data.</text>
</comment>
<evidence type="ECO:0000256" key="8">
    <source>
        <dbReference type="SAM" id="MobiDB-lite"/>
    </source>
</evidence>
<dbReference type="InterPro" id="IPR013087">
    <property type="entry name" value="Znf_C2H2_type"/>
</dbReference>
<dbReference type="PROSITE" id="PS50157">
    <property type="entry name" value="ZINC_FINGER_C2H2_2"/>
    <property type="match status" value="2"/>
</dbReference>
<evidence type="ECO:0000259" key="9">
    <source>
        <dbReference type="PROSITE" id="PS50157"/>
    </source>
</evidence>